<evidence type="ECO:0000256" key="5">
    <source>
        <dbReference type="ARBA" id="ARBA00022989"/>
    </source>
</evidence>
<keyword evidence="10" id="KW-1185">Reference proteome</keyword>
<gene>
    <name evidence="9" type="ORF">DFR38_1298</name>
</gene>
<feature type="transmembrane region" description="Helical" evidence="7">
    <location>
        <begin position="312"/>
        <end position="334"/>
    </location>
</feature>
<dbReference type="InterPro" id="IPR000515">
    <property type="entry name" value="MetI-like"/>
</dbReference>
<dbReference type="PANTHER" id="PTHR43163">
    <property type="entry name" value="DIPEPTIDE TRANSPORT SYSTEM PERMEASE PROTEIN DPPB-RELATED"/>
    <property type="match status" value="1"/>
</dbReference>
<dbReference type="Pfam" id="PF19300">
    <property type="entry name" value="BPD_transp_1_N"/>
    <property type="match status" value="1"/>
</dbReference>
<reference evidence="9 10" key="1">
    <citation type="submission" date="2018-05" db="EMBL/GenBank/DDBJ databases">
        <title>Genomic Encyclopedia of Type Strains, Phase IV (KMG-IV): sequencing the most valuable type-strain genomes for metagenomic binning, comparative biology and taxonomic classification.</title>
        <authorList>
            <person name="Goeker M."/>
        </authorList>
    </citation>
    <scope>NUCLEOTIDE SEQUENCE [LARGE SCALE GENOMIC DNA]</scope>
    <source>
        <strain evidence="9 10">DSM 25134</strain>
    </source>
</reference>
<comment type="caution">
    <text evidence="9">The sequence shown here is derived from an EMBL/GenBank/DDBJ whole genome shotgun (WGS) entry which is preliminary data.</text>
</comment>
<feature type="transmembrane region" description="Helical" evidence="7">
    <location>
        <begin position="262"/>
        <end position="283"/>
    </location>
</feature>
<dbReference type="EMBL" id="QJKC01000029">
    <property type="protein sequence ID" value="PXX39860.1"/>
    <property type="molecule type" value="Genomic_DNA"/>
</dbReference>
<dbReference type="OrthoDB" id="9803623at2"/>
<feature type="transmembrane region" description="Helical" evidence="7">
    <location>
        <begin position="204"/>
        <end position="224"/>
    </location>
</feature>
<dbReference type="SUPFAM" id="SSF161098">
    <property type="entry name" value="MetI-like"/>
    <property type="match status" value="1"/>
</dbReference>
<keyword evidence="2 7" id="KW-0813">Transport</keyword>
<evidence type="ECO:0000259" key="8">
    <source>
        <dbReference type="PROSITE" id="PS50928"/>
    </source>
</evidence>
<protein>
    <submittedName>
        <fullName evidence="9">Dipeptide transport system permease protein</fullName>
    </submittedName>
</protein>
<evidence type="ECO:0000313" key="10">
    <source>
        <dbReference type="Proteomes" id="UP000248395"/>
    </source>
</evidence>
<proteinExistence type="inferred from homology"/>
<dbReference type="Proteomes" id="UP000248395">
    <property type="component" value="Unassembled WGS sequence"/>
</dbReference>
<feature type="domain" description="ABC transmembrane type-1" evidence="8">
    <location>
        <begin position="96"/>
        <end position="331"/>
    </location>
</feature>
<feature type="transmembrane region" description="Helical" evidence="7">
    <location>
        <begin position="9"/>
        <end position="30"/>
    </location>
</feature>
<accession>A0A318IZG5</accession>
<name>A0A318IZG5_9NEIS</name>
<feature type="transmembrane region" description="Helical" evidence="7">
    <location>
        <begin position="102"/>
        <end position="123"/>
    </location>
</feature>
<dbReference type="CDD" id="cd06261">
    <property type="entry name" value="TM_PBP2"/>
    <property type="match status" value="1"/>
</dbReference>
<evidence type="ECO:0000313" key="9">
    <source>
        <dbReference type="EMBL" id="PXX39860.1"/>
    </source>
</evidence>
<feature type="transmembrane region" description="Helical" evidence="7">
    <location>
        <begin position="135"/>
        <end position="158"/>
    </location>
</feature>
<comment type="subcellular location">
    <subcellularLocation>
        <location evidence="1 7">Cell membrane</location>
        <topology evidence="1 7">Multi-pass membrane protein</topology>
    </subcellularLocation>
</comment>
<keyword evidence="6 7" id="KW-0472">Membrane</keyword>
<dbReference type="PANTHER" id="PTHR43163:SF6">
    <property type="entry name" value="DIPEPTIDE TRANSPORT SYSTEM PERMEASE PROTEIN DPPB-RELATED"/>
    <property type="match status" value="1"/>
</dbReference>
<keyword evidence="3" id="KW-1003">Cell membrane</keyword>
<evidence type="ECO:0000256" key="1">
    <source>
        <dbReference type="ARBA" id="ARBA00004651"/>
    </source>
</evidence>
<dbReference type="RefSeq" id="WP_059286365.1">
    <property type="nucleotide sequence ID" value="NZ_LNQU01000074.1"/>
</dbReference>
<evidence type="ECO:0000256" key="7">
    <source>
        <dbReference type="RuleBase" id="RU363032"/>
    </source>
</evidence>
<evidence type="ECO:0000256" key="2">
    <source>
        <dbReference type="ARBA" id="ARBA00022448"/>
    </source>
</evidence>
<dbReference type="AlphaFoldDB" id="A0A318IZG5"/>
<dbReference type="GO" id="GO:0071916">
    <property type="term" value="F:dipeptide transmembrane transporter activity"/>
    <property type="evidence" value="ECO:0007669"/>
    <property type="project" value="TreeGrafter"/>
</dbReference>
<dbReference type="Pfam" id="PF00528">
    <property type="entry name" value="BPD_transp_1"/>
    <property type="match status" value="1"/>
</dbReference>
<organism evidence="9 10">
    <name type="scientific">Aquitalea magnusonii</name>
    <dbReference type="NCBI Taxonomy" id="332411"/>
    <lineage>
        <taxon>Bacteria</taxon>
        <taxon>Pseudomonadati</taxon>
        <taxon>Pseudomonadota</taxon>
        <taxon>Betaproteobacteria</taxon>
        <taxon>Neisseriales</taxon>
        <taxon>Chromobacteriaceae</taxon>
        <taxon>Aquitalea</taxon>
    </lineage>
</organism>
<keyword evidence="4 7" id="KW-0812">Transmembrane</keyword>
<sequence length="342" mass="37401">MLSFIFRRLGLLVPTFFGITLLTFGLIRMIPGDPVEVMVGERTLDPQMHADAMHRLGLDKPLYAQYVDYISNLLHGNLGESLVTKSSVWGEFKTLFPATLELALAAMVFAVVCGLLAGVIAAIKRGSIFDHGVMGISLTGFSMPIFWWGLILIMFFSVKLGWTPVSGRLDLAYDITPRTGFMLIDTWLAEAADPAANAGAFKDALMHLILPAIVLGTIPLAVIARMTRSSMLEVLREDYVRTARAKGLSPARVIFVHTLRNALIPVLTVIGLQVGTLMGGAVLTETIFSWPGIGKWLIDAISRRDYPVVQNGILIVATLVIVTNFIVDILYGVANPRIRHAK</sequence>
<keyword evidence="5 7" id="KW-1133">Transmembrane helix</keyword>
<dbReference type="InterPro" id="IPR035906">
    <property type="entry name" value="MetI-like_sf"/>
</dbReference>
<evidence type="ECO:0000256" key="3">
    <source>
        <dbReference type="ARBA" id="ARBA00022475"/>
    </source>
</evidence>
<dbReference type="GO" id="GO:0005886">
    <property type="term" value="C:plasma membrane"/>
    <property type="evidence" value="ECO:0007669"/>
    <property type="project" value="UniProtKB-SubCell"/>
</dbReference>
<dbReference type="PROSITE" id="PS50928">
    <property type="entry name" value="ABC_TM1"/>
    <property type="match status" value="1"/>
</dbReference>
<evidence type="ECO:0000256" key="6">
    <source>
        <dbReference type="ARBA" id="ARBA00023136"/>
    </source>
</evidence>
<evidence type="ECO:0000256" key="4">
    <source>
        <dbReference type="ARBA" id="ARBA00022692"/>
    </source>
</evidence>
<dbReference type="Gene3D" id="1.10.3720.10">
    <property type="entry name" value="MetI-like"/>
    <property type="match status" value="1"/>
</dbReference>
<comment type="similarity">
    <text evidence="7">Belongs to the binding-protein-dependent transport system permease family.</text>
</comment>
<dbReference type="InterPro" id="IPR045621">
    <property type="entry name" value="BPD_transp_1_N"/>
</dbReference>